<reference evidence="2" key="1">
    <citation type="journal article" date="2020" name="Nature">
        <title>Giant virus diversity and host interactions through global metagenomics.</title>
        <authorList>
            <person name="Schulz F."/>
            <person name="Roux S."/>
            <person name="Paez-Espino D."/>
            <person name="Jungbluth S."/>
            <person name="Walsh D.A."/>
            <person name="Denef V.J."/>
            <person name="McMahon K.D."/>
            <person name="Konstantinidis K.T."/>
            <person name="Eloe-Fadrosh E.A."/>
            <person name="Kyrpides N.C."/>
            <person name="Woyke T."/>
        </authorList>
    </citation>
    <scope>NUCLEOTIDE SEQUENCE</scope>
    <source>
        <strain evidence="2">GVMAG-M-3300013006-15</strain>
    </source>
</reference>
<evidence type="ECO:0000313" key="2">
    <source>
        <dbReference type="EMBL" id="QHS91686.1"/>
    </source>
</evidence>
<dbReference type="GO" id="GO:0046782">
    <property type="term" value="P:regulation of viral transcription"/>
    <property type="evidence" value="ECO:0007669"/>
    <property type="project" value="InterPro"/>
</dbReference>
<dbReference type="AlphaFoldDB" id="A0A6C0BHN7"/>
<name>A0A6C0BHN7_9ZZZZ</name>
<feature type="coiled-coil region" evidence="1">
    <location>
        <begin position="39"/>
        <end position="92"/>
    </location>
</feature>
<protein>
    <submittedName>
        <fullName evidence="2">Uncharacterized protein</fullName>
    </submittedName>
</protein>
<evidence type="ECO:0000256" key="1">
    <source>
        <dbReference type="SAM" id="Coils"/>
    </source>
</evidence>
<proteinExistence type="predicted"/>
<accession>A0A6C0BHN7</accession>
<sequence length="425" mass="49630">MSGQKPLHMVLQTMEAPTQEVTDMPTTLEAFHSEKMRTMNERLSKRSVLEKEIEKKEAQIEAFKGALHSDEYRLLQEELQDLEQQVVHLNKDNERLDYFLQVGDILFNYYESQEKIASGNHTKSKKAPSKLKTPQNSVLNYFSSNDGSADTPTIELIDKIEVKKVKKARDIEDSNGLQRDKALEKYLSIIEPTSIRGGILPGSGIEPDFGACPHCPSAEMVFYHNEATLGCPECGYQDFILVDSEKPSYKDPPREISYFAYKKINHFNEWLAQFQAKESTEIPPDVYENILAEIKKERILDPRTLKPQKLREVLKKLHLNKFYEHIPHILHRMNAFCAPTMSREMEDKLRYMFKEIQPSFIRHCPRGRSNFLSYSYVLYKFCQLLELDDFLPCFPLLKSHEKLYMQDNIWQKICVDLGWEFIRTI</sequence>
<dbReference type="InterPro" id="IPR007031">
    <property type="entry name" value="Poxvirus_VLTF3"/>
</dbReference>
<dbReference type="Pfam" id="PF04947">
    <property type="entry name" value="Pox_VLTF3"/>
    <property type="match status" value="1"/>
</dbReference>
<organism evidence="2">
    <name type="scientific">viral metagenome</name>
    <dbReference type="NCBI Taxonomy" id="1070528"/>
    <lineage>
        <taxon>unclassified sequences</taxon>
        <taxon>metagenomes</taxon>
        <taxon>organismal metagenomes</taxon>
    </lineage>
</organism>
<dbReference type="EMBL" id="MN739162">
    <property type="protein sequence ID" value="QHS91686.1"/>
    <property type="molecule type" value="Genomic_DNA"/>
</dbReference>
<keyword evidence="1" id="KW-0175">Coiled coil</keyword>